<organism evidence="1 2">
    <name type="scientific">Treponema primitia (strain ATCC BAA-887 / DSM 12427 / ZAS-2)</name>
    <dbReference type="NCBI Taxonomy" id="545694"/>
    <lineage>
        <taxon>Bacteria</taxon>
        <taxon>Pseudomonadati</taxon>
        <taxon>Spirochaetota</taxon>
        <taxon>Spirochaetia</taxon>
        <taxon>Spirochaetales</taxon>
        <taxon>Treponemataceae</taxon>
        <taxon>Treponema</taxon>
    </lineage>
</organism>
<protein>
    <submittedName>
        <fullName evidence="1">Uncharacterized protein</fullName>
    </submittedName>
</protein>
<gene>
    <name evidence="1" type="ordered locus">TREPR_2892</name>
</gene>
<evidence type="ECO:0000313" key="1">
    <source>
        <dbReference type="EMBL" id="AEF85551.1"/>
    </source>
</evidence>
<dbReference type="STRING" id="545694.TREPR_2892"/>
<accession>F5YPA2</accession>
<dbReference type="KEGG" id="tpi:TREPR_2892"/>
<name>F5YPA2_TREPZ</name>
<dbReference type="AlphaFoldDB" id="F5YPA2"/>
<reference evidence="2" key="1">
    <citation type="submission" date="2009-12" db="EMBL/GenBank/DDBJ databases">
        <title>Complete sequence of Treponema primitia strain ZAS-2.</title>
        <authorList>
            <person name="Tetu S.G."/>
            <person name="Matson E."/>
            <person name="Ren Q."/>
            <person name="Seshadri R."/>
            <person name="Elbourne L."/>
            <person name="Hassan K.A."/>
            <person name="Durkin A."/>
            <person name="Radune D."/>
            <person name="Mohamoud Y."/>
            <person name="Shay R."/>
            <person name="Jin S."/>
            <person name="Zhang X."/>
            <person name="Lucey K."/>
            <person name="Ballor N.R."/>
            <person name="Ottesen E."/>
            <person name="Rosenthal R."/>
            <person name="Allen A."/>
            <person name="Leadbetter J.R."/>
            <person name="Paulsen I.T."/>
        </authorList>
    </citation>
    <scope>NUCLEOTIDE SEQUENCE [LARGE SCALE GENOMIC DNA]</scope>
    <source>
        <strain evidence="2">ATCC BAA-887 / DSM 12427 / ZAS-2</strain>
    </source>
</reference>
<keyword evidence="2" id="KW-1185">Reference proteome</keyword>
<sequence length="42" mass="5394">MIHFCRKKESVLYKIMNHYTFTIDLMYKYRYFKQIWKPITTL</sequence>
<dbReference type="EMBL" id="CP001843">
    <property type="protein sequence ID" value="AEF85551.1"/>
    <property type="molecule type" value="Genomic_DNA"/>
</dbReference>
<dbReference type="HOGENOM" id="CLU_3259382_0_0_12"/>
<reference evidence="1 2" key="2">
    <citation type="journal article" date="2011" name="ISME J.">
        <title>RNA-seq reveals cooperative metabolic interactions between two termite-gut spirochete species in co-culture.</title>
        <authorList>
            <person name="Rosenthal A.Z."/>
            <person name="Matson E.G."/>
            <person name="Eldar A."/>
            <person name="Leadbetter J.R."/>
        </authorList>
    </citation>
    <scope>NUCLEOTIDE SEQUENCE [LARGE SCALE GENOMIC DNA]</scope>
    <source>
        <strain evidence="2">ATCC BAA-887 / DSM 12427 / ZAS-2</strain>
    </source>
</reference>
<evidence type="ECO:0000313" key="2">
    <source>
        <dbReference type="Proteomes" id="UP000009223"/>
    </source>
</evidence>
<proteinExistence type="predicted"/>
<dbReference type="Proteomes" id="UP000009223">
    <property type="component" value="Chromosome"/>
</dbReference>